<feature type="transmembrane region" description="Helical" evidence="2">
    <location>
        <begin position="21"/>
        <end position="43"/>
    </location>
</feature>
<organism evidence="4 5">
    <name type="scientific">Dolichospermum circinale CS-537/01</name>
    <dbReference type="NCBI Taxonomy" id="3021739"/>
    <lineage>
        <taxon>Bacteria</taxon>
        <taxon>Bacillati</taxon>
        <taxon>Cyanobacteriota</taxon>
        <taxon>Cyanophyceae</taxon>
        <taxon>Nostocales</taxon>
        <taxon>Aphanizomenonaceae</taxon>
        <taxon>Dolichospermum</taxon>
        <taxon>Dolichospermum circinale</taxon>
    </lineage>
</organism>
<comment type="caution">
    <text evidence="4">The sequence shown here is derived from an EMBL/GenBank/DDBJ whole genome shotgun (WGS) entry which is preliminary data.</text>
</comment>
<keyword evidence="1" id="KW-0175">Coiled coil</keyword>
<protein>
    <submittedName>
        <fullName evidence="4">Tellurite resistance TerB C-terminal domain-containing protein</fullName>
    </submittedName>
</protein>
<dbReference type="RefSeq" id="WP_028084756.1">
    <property type="nucleotide sequence ID" value="NZ_JAQMTU010000102.1"/>
</dbReference>
<reference evidence="4 5" key="1">
    <citation type="submission" date="2023-01" db="EMBL/GenBank/DDBJ databases">
        <title>Genomes from the Australian National Cyanobacteria Reference Collection.</title>
        <authorList>
            <person name="Willis A."/>
            <person name="Lee E.M.F."/>
        </authorList>
    </citation>
    <scope>NUCLEOTIDE SEQUENCE [LARGE SCALE GENOMIC DNA]</scope>
    <source>
        <strain evidence="4 5">CS-537/01</strain>
    </source>
</reference>
<evidence type="ECO:0000313" key="4">
    <source>
        <dbReference type="EMBL" id="MDB9488106.1"/>
    </source>
</evidence>
<feature type="transmembrane region" description="Helical" evidence="2">
    <location>
        <begin position="49"/>
        <end position="70"/>
    </location>
</feature>
<evidence type="ECO:0000313" key="5">
    <source>
        <dbReference type="Proteomes" id="UP001212123"/>
    </source>
</evidence>
<dbReference type="Gene3D" id="1.20.5.340">
    <property type="match status" value="1"/>
</dbReference>
<keyword evidence="2" id="KW-0812">Transmembrane</keyword>
<dbReference type="Proteomes" id="UP001212123">
    <property type="component" value="Unassembled WGS sequence"/>
</dbReference>
<feature type="coiled-coil region" evidence="1">
    <location>
        <begin position="250"/>
        <end position="305"/>
    </location>
</feature>
<dbReference type="EMBL" id="JAQMTU010000102">
    <property type="protein sequence ID" value="MDB9488106.1"/>
    <property type="molecule type" value="Genomic_DNA"/>
</dbReference>
<feature type="domain" description="TerB-C" evidence="3">
    <location>
        <begin position="270"/>
        <end position="431"/>
    </location>
</feature>
<accession>A0ABT5A808</accession>
<evidence type="ECO:0000259" key="3">
    <source>
        <dbReference type="Pfam" id="PF15615"/>
    </source>
</evidence>
<name>A0ABT5A808_9CYAN</name>
<sequence length="438" mass="50804">MTLITNHAHNLTTLRPRKMPPAIVSHQVVLGIAAFSVSFGLSLVPNWDFSKAFLSGIITVLATYSAAFLVDKRRRTDELKIVGSLQRRIRDLEALKSRIFREIRQLEEYKTLLHTETQQLENQIGDCRNQRDSLHRDIGTFAAQKKQIESQVHNLKNEFDTLENSHIELNNSYNNLSIEKRKLELNCNVFRAEIKQIQIQIDICKQEKKELDNDLILLGRLKPQLEQKLYELRIEVQNREMQISQQNDLLTQITTSKNDLENTINTLQIKTLEQQSVINQLQNQISLLEQERDLLQNQIWELIQVETINSNCETLPDNQENNLELFPFDELLQPLDIDIIDTEHDQPTNLPTEWHNLLENLSAYDIQVLKAILEKDHLQETIKQIAEANITMPHLLIDAINEIANQSIGKSIIETNTEIPEIIEEHLLNVRTIISKYS</sequence>
<gene>
    <name evidence="4" type="ORF">PN492_16380</name>
</gene>
<evidence type="ECO:0000256" key="2">
    <source>
        <dbReference type="SAM" id="Phobius"/>
    </source>
</evidence>
<keyword evidence="5" id="KW-1185">Reference proteome</keyword>
<feature type="coiled-coil region" evidence="1">
    <location>
        <begin position="89"/>
        <end position="214"/>
    </location>
</feature>
<keyword evidence="2" id="KW-1133">Transmembrane helix</keyword>
<proteinExistence type="predicted"/>
<dbReference type="InterPro" id="IPR028932">
    <property type="entry name" value="TerB-C"/>
</dbReference>
<keyword evidence="2" id="KW-0472">Membrane</keyword>
<dbReference type="Pfam" id="PF15615">
    <property type="entry name" value="TerB_C"/>
    <property type="match status" value="1"/>
</dbReference>
<evidence type="ECO:0000256" key="1">
    <source>
        <dbReference type="SAM" id="Coils"/>
    </source>
</evidence>